<sequence length="224" mass="25963">MVWSEFVNGLAWESPFVVRWLDDSFNLCCLAVPSQIRRHLYGHHNIHIALRTSRGHNACLGFQSMHRSGLMMHFLPHDEWSWEDLWLAEENLLHKDISQQETKVLESTTSNSTYGRVFGGNSYARKLDLLGVCMCPTECETLDNDRNRVFKQHMGELTHRLLLQLSVLAYVHEAGMGYKQGKDRSTEYDKEMQKCQYGYSFANHEEKTHPLVRPSMRGDDDLAT</sequence>
<keyword evidence="2" id="KW-1185">Reference proteome</keyword>
<dbReference type="EMBL" id="JAYMYQ010000001">
    <property type="protein sequence ID" value="KAK7361530.1"/>
    <property type="molecule type" value="Genomic_DNA"/>
</dbReference>
<dbReference type="Proteomes" id="UP001367508">
    <property type="component" value="Unassembled WGS sequence"/>
</dbReference>
<gene>
    <name evidence="1" type="ORF">VNO77_03599</name>
</gene>
<evidence type="ECO:0000313" key="1">
    <source>
        <dbReference type="EMBL" id="KAK7361530.1"/>
    </source>
</evidence>
<comment type="caution">
    <text evidence="1">The sequence shown here is derived from an EMBL/GenBank/DDBJ whole genome shotgun (WGS) entry which is preliminary data.</text>
</comment>
<dbReference type="AlphaFoldDB" id="A0AAN9MV06"/>
<protein>
    <submittedName>
        <fullName evidence="1">Uncharacterized protein</fullName>
    </submittedName>
</protein>
<name>A0AAN9MV06_CANGL</name>
<evidence type="ECO:0000313" key="2">
    <source>
        <dbReference type="Proteomes" id="UP001367508"/>
    </source>
</evidence>
<accession>A0AAN9MV06</accession>
<proteinExistence type="predicted"/>
<organism evidence="1 2">
    <name type="scientific">Canavalia gladiata</name>
    <name type="common">Sword bean</name>
    <name type="synonym">Dolichos gladiatus</name>
    <dbReference type="NCBI Taxonomy" id="3824"/>
    <lineage>
        <taxon>Eukaryota</taxon>
        <taxon>Viridiplantae</taxon>
        <taxon>Streptophyta</taxon>
        <taxon>Embryophyta</taxon>
        <taxon>Tracheophyta</taxon>
        <taxon>Spermatophyta</taxon>
        <taxon>Magnoliopsida</taxon>
        <taxon>eudicotyledons</taxon>
        <taxon>Gunneridae</taxon>
        <taxon>Pentapetalae</taxon>
        <taxon>rosids</taxon>
        <taxon>fabids</taxon>
        <taxon>Fabales</taxon>
        <taxon>Fabaceae</taxon>
        <taxon>Papilionoideae</taxon>
        <taxon>50 kb inversion clade</taxon>
        <taxon>NPAAA clade</taxon>
        <taxon>indigoferoid/millettioid clade</taxon>
        <taxon>Phaseoleae</taxon>
        <taxon>Canavalia</taxon>
    </lineage>
</organism>
<reference evidence="1 2" key="1">
    <citation type="submission" date="2024-01" db="EMBL/GenBank/DDBJ databases">
        <title>The genomes of 5 underutilized Papilionoideae crops provide insights into root nodulation and disease resistanc.</title>
        <authorList>
            <person name="Jiang F."/>
        </authorList>
    </citation>
    <scope>NUCLEOTIDE SEQUENCE [LARGE SCALE GENOMIC DNA]</scope>
    <source>
        <strain evidence="1">LVBAO_FW01</strain>
        <tissue evidence="1">Leaves</tissue>
    </source>
</reference>